<dbReference type="GeneID" id="14892661"/>
<feature type="region of interest" description="Disordered" evidence="1">
    <location>
        <begin position="32"/>
        <end position="76"/>
    </location>
</feature>
<accession>A0A0A1UCL2</accession>
<reference evidence="2 3" key="1">
    <citation type="submission" date="2012-10" db="EMBL/GenBank/DDBJ databases">
        <authorList>
            <person name="Zafar N."/>
            <person name="Inman J."/>
            <person name="Hall N."/>
            <person name="Lorenzi H."/>
            <person name="Caler E."/>
        </authorList>
    </citation>
    <scope>NUCLEOTIDE SEQUENCE [LARGE SCALE GENOMIC DNA]</scope>
    <source>
        <strain evidence="2 3">IP1</strain>
    </source>
</reference>
<feature type="compositionally biased region" description="Basic residues" evidence="1">
    <location>
        <begin position="32"/>
        <end position="44"/>
    </location>
</feature>
<dbReference type="KEGG" id="eiv:EIN_005650"/>
<protein>
    <submittedName>
        <fullName evidence="2">Uncharacterized protein</fullName>
    </submittedName>
</protein>
<dbReference type="VEuPathDB" id="AmoebaDB:EIN_005650"/>
<gene>
    <name evidence="2" type="ORF">EIN_005650</name>
</gene>
<dbReference type="EMBL" id="KB206272">
    <property type="protein sequence ID" value="ELP93664.1"/>
    <property type="molecule type" value="Genomic_DNA"/>
</dbReference>
<dbReference type="Proteomes" id="UP000014680">
    <property type="component" value="Unassembled WGS sequence"/>
</dbReference>
<keyword evidence="3" id="KW-1185">Reference proteome</keyword>
<organism evidence="2 3">
    <name type="scientific">Entamoeba invadens IP1</name>
    <dbReference type="NCBI Taxonomy" id="370355"/>
    <lineage>
        <taxon>Eukaryota</taxon>
        <taxon>Amoebozoa</taxon>
        <taxon>Evosea</taxon>
        <taxon>Archamoebae</taxon>
        <taxon>Mastigamoebida</taxon>
        <taxon>Entamoebidae</taxon>
        <taxon>Entamoeba</taxon>
    </lineage>
</organism>
<evidence type="ECO:0000256" key="1">
    <source>
        <dbReference type="SAM" id="MobiDB-lite"/>
    </source>
</evidence>
<proteinExistence type="predicted"/>
<name>A0A0A1UCL2_ENTIV</name>
<evidence type="ECO:0000313" key="3">
    <source>
        <dbReference type="Proteomes" id="UP000014680"/>
    </source>
</evidence>
<evidence type="ECO:0000313" key="2">
    <source>
        <dbReference type="EMBL" id="ELP93664.1"/>
    </source>
</evidence>
<sequence length="216" mass="25346">MWTFFQRAIVNRTNENCPKFESNTKIFVLKRIKSDRKPAKKRERKGNSKNFDKPDTLKKKRPLTPVRDRVDDGMNKNLGRKKKWKFQPQKGVPYLGRLMKELLTGSLKKMTQMSVFKPANKAYYEVKAFADFLTIGQSPIPKTVIIQSPSPSFYKPTLPKIPRTKKKWTVQHKKEAVKKAREIGLTKATRFLQKNYPETFCDLSPSTLQYWIQKFD</sequence>
<dbReference type="RefSeq" id="XP_004260435.1">
    <property type="nucleotide sequence ID" value="XM_004260387.1"/>
</dbReference>
<dbReference type="AlphaFoldDB" id="A0A0A1UCL2"/>